<organism evidence="2 3">
    <name type="scientific">Glacieibacterium arshaanense</name>
    <dbReference type="NCBI Taxonomy" id="2511025"/>
    <lineage>
        <taxon>Bacteria</taxon>
        <taxon>Pseudomonadati</taxon>
        <taxon>Pseudomonadota</taxon>
        <taxon>Alphaproteobacteria</taxon>
        <taxon>Sphingomonadales</taxon>
        <taxon>Sphingosinicellaceae</taxon>
        <taxon>Glacieibacterium</taxon>
    </lineage>
</organism>
<proteinExistence type="predicted"/>
<protein>
    <submittedName>
        <fullName evidence="2">Uncharacterized protein</fullName>
    </submittedName>
</protein>
<feature type="region of interest" description="Disordered" evidence="1">
    <location>
        <begin position="50"/>
        <end position="71"/>
    </location>
</feature>
<gene>
    <name evidence="2" type="ORF">EUV02_09125</name>
</gene>
<dbReference type="EMBL" id="SIHO01000002">
    <property type="protein sequence ID" value="TFU03334.1"/>
    <property type="molecule type" value="Genomic_DNA"/>
</dbReference>
<dbReference type="OrthoDB" id="7585421at2"/>
<name>A0A4Y9EP05_9SPHN</name>
<sequence>MQRVRVGLTGLAAIFLLVMIAAAGLKPAAKTVQPQGQGETLAVLGVAPSSGDAVKSAQTTTTTPERRPSKT</sequence>
<reference evidence="2 3" key="1">
    <citation type="submission" date="2019-02" db="EMBL/GenBank/DDBJ databases">
        <title>Polymorphobacter sp. isolated from the lake at the Tibet of China.</title>
        <authorList>
            <person name="Li A."/>
        </authorList>
    </citation>
    <scope>NUCLEOTIDE SEQUENCE [LARGE SCALE GENOMIC DNA]</scope>
    <source>
        <strain evidence="2 3">DJ1R-1</strain>
    </source>
</reference>
<keyword evidence="3" id="KW-1185">Reference proteome</keyword>
<dbReference type="Proteomes" id="UP000297737">
    <property type="component" value="Unassembled WGS sequence"/>
</dbReference>
<evidence type="ECO:0000256" key="1">
    <source>
        <dbReference type="SAM" id="MobiDB-lite"/>
    </source>
</evidence>
<evidence type="ECO:0000313" key="2">
    <source>
        <dbReference type="EMBL" id="TFU03334.1"/>
    </source>
</evidence>
<comment type="caution">
    <text evidence="2">The sequence shown here is derived from an EMBL/GenBank/DDBJ whole genome shotgun (WGS) entry which is preliminary data.</text>
</comment>
<evidence type="ECO:0000313" key="3">
    <source>
        <dbReference type="Proteomes" id="UP000297737"/>
    </source>
</evidence>
<accession>A0A4Y9EP05</accession>
<dbReference type="AlphaFoldDB" id="A0A4Y9EP05"/>